<dbReference type="Proteomes" id="UP001597011">
    <property type="component" value="Unassembled WGS sequence"/>
</dbReference>
<dbReference type="Gene3D" id="2.30.110.20">
    <property type="entry name" value="Hcp1-like"/>
    <property type="match status" value="1"/>
</dbReference>
<comment type="caution">
    <text evidence="1">The sequence shown here is derived from an EMBL/GenBank/DDBJ whole genome shotgun (WGS) entry which is preliminary data.</text>
</comment>
<dbReference type="InterPro" id="IPR008514">
    <property type="entry name" value="T6SS_Hcp"/>
</dbReference>
<accession>A0ABW3BXA6</accession>
<dbReference type="SUPFAM" id="SSF141452">
    <property type="entry name" value="Hcp1-like"/>
    <property type="match status" value="1"/>
</dbReference>
<dbReference type="InterPro" id="IPR036624">
    <property type="entry name" value="Hcp1-lik_sf"/>
</dbReference>
<dbReference type="Pfam" id="PF05638">
    <property type="entry name" value="T6SS_HCP"/>
    <property type="match status" value="1"/>
</dbReference>
<gene>
    <name evidence="1" type="ORF">ACFQ0I_16405</name>
</gene>
<proteinExistence type="predicted"/>
<protein>
    <submittedName>
        <fullName evidence="1">Type VI secretion system tube protein Hcp</fullName>
    </submittedName>
</protein>
<sequence length="171" mass="18641">MKKLIFTLLMLPLLVGAQKQDVYVKLVDAKGTMLKGDVVTRGFENHLNALTLATTGSNNSVVNFTMNITGASADLKKAIANKEYLMSGYITVTQIGSNGMPITVYTIAMEKIKVQSCNESMGCNSEMTTSVTIQPVRIGWTYYQNNIKSGIKTVSNKYGFDAETGGAWTNF</sequence>
<dbReference type="RefSeq" id="WP_379944052.1">
    <property type="nucleotide sequence ID" value="NZ_JBHTIB010000028.1"/>
</dbReference>
<name>A0ABW3BXA6_9FLAO</name>
<reference evidence="2" key="1">
    <citation type="journal article" date="2019" name="Int. J. Syst. Evol. Microbiol.">
        <title>The Global Catalogue of Microorganisms (GCM) 10K type strain sequencing project: providing services to taxonomists for standard genome sequencing and annotation.</title>
        <authorList>
            <consortium name="The Broad Institute Genomics Platform"/>
            <consortium name="The Broad Institute Genome Sequencing Center for Infectious Disease"/>
            <person name="Wu L."/>
            <person name="Ma J."/>
        </authorList>
    </citation>
    <scope>NUCLEOTIDE SEQUENCE [LARGE SCALE GENOMIC DNA]</scope>
    <source>
        <strain evidence="2">CCUG 60529</strain>
    </source>
</reference>
<dbReference type="EMBL" id="JBHTIB010000028">
    <property type="protein sequence ID" value="MFD0837362.1"/>
    <property type="molecule type" value="Genomic_DNA"/>
</dbReference>
<evidence type="ECO:0000313" key="1">
    <source>
        <dbReference type="EMBL" id="MFD0837362.1"/>
    </source>
</evidence>
<evidence type="ECO:0000313" key="2">
    <source>
        <dbReference type="Proteomes" id="UP001597011"/>
    </source>
</evidence>
<organism evidence="1 2">
    <name type="scientific">Mariniflexile aquimaris</name>
    <dbReference type="NCBI Taxonomy" id="881009"/>
    <lineage>
        <taxon>Bacteria</taxon>
        <taxon>Pseudomonadati</taxon>
        <taxon>Bacteroidota</taxon>
        <taxon>Flavobacteriia</taxon>
        <taxon>Flavobacteriales</taxon>
        <taxon>Flavobacteriaceae</taxon>
        <taxon>Mariniflexile</taxon>
    </lineage>
</organism>
<keyword evidence="2" id="KW-1185">Reference proteome</keyword>